<dbReference type="Gene3D" id="3.40.190.10">
    <property type="entry name" value="Periplasmic binding protein-like II"/>
    <property type="match status" value="2"/>
</dbReference>
<name>A0ABS5NUU5_9BACI</name>
<evidence type="ECO:0000256" key="5">
    <source>
        <dbReference type="ARBA" id="ARBA00023288"/>
    </source>
</evidence>
<dbReference type="SUPFAM" id="SSF53850">
    <property type="entry name" value="Periplasmic binding protein-like II"/>
    <property type="match status" value="1"/>
</dbReference>
<keyword evidence="1" id="KW-1003">Cell membrane</keyword>
<accession>A0ABS5NUU5</accession>
<reference evidence="8 9" key="1">
    <citation type="submission" date="2021-05" db="EMBL/GenBank/DDBJ databases">
        <title>Novel Bacillus species.</title>
        <authorList>
            <person name="Liu G."/>
        </authorList>
    </citation>
    <scope>NUCLEOTIDE SEQUENCE [LARGE SCALE GENOMIC DNA]</scope>
    <source>
        <strain evidence="8 9">FJAT-49705</strain>
    </source>
</reference>
<feature type="region of interest" description="Disordered" evidence="6">
    <location>
        <begin position="28"/>
        <end position="47"/>
    </location>
</feature>
<dbReference type="PANTHER" id="PTHR43649">
    <property type="entry name" value="ARABINOSE-BINDING PROTEIN-RELATED"/>
    <property type="match status" value="1"/>
</dbReference>
<feature type="signal peptide" evidence="7">
    <location>
        <begin position="1"/>
        <end position="20"/>
    </location>
</feature>
<keyword evidence="2 7" id="KW-0732">Signal</keyword>
<dbReference type="InterPro" id="IPR050490">
    <property type="entry name" value="Bact_solute-bd_prot1"/>
</dbReference>
<dbReference type="PROSITE" id="PS51257">
    <property type="entry name" value="PROKAR_LIPOPROTEIN"/>
    <property type="match status" value="1"/>
</dbReference>
<protein>
    <submittedName>
        <fullName evidence="8">Extracellular solute-binding protein</fullName>
    </submittedName>
</protein>
<dbReference type="PANTHER" id="PTHR43649:SF33">
    <property type="entry name" value="POLYGALACTURONAN_RHAMNOGALACTURONAN-BINDING PROTEIN YTCQ"/>
    <property type="match status" value="1"/>
</dbReference>
<keyword evidence="4" id="KW-0564">Palmitate</keyword>
<evidence type="ECO:0000256" key="7">
    <source>
        <dbReference type="SAM" id="SignalP"/>
    </source>
</evidence>
<evidence type="ECO:0000256" key="1">
    <source>
        <dbReference type="ARBA" id="ARBA00022475"/>
    </source>
</evidence>
<keyword evidence="5" id="KW-0449">Lipoprotein</keyword>
<evidence type="ECO:0000256" key="2">
    <source>
        <dbReference type="ARBA" id="ARBA00022729"/>
    </source>
</evidence>
<evidence type="ECO:0000256" key="4">
    <source>
        <dbReference type="ARBA" id="ARBA00023139"/>
    </source>
</evidence>
<sequence length="538" mass="60323">MMKKGKILLIMMLILSLLLAACTSKTNEVSNNEKEKDGDKETEKNTAIDPFDHSTKYTITGMTFRFGDPPPSSSPGLDLINERFNIDYKPEIIPQGDYVEKSSAIVASGSMPDLIGFPAEDARFYQWAEEGAFLPLDDYLKHYETLGNIPEHIYDAFKVNGKIYGIPRYTQIYPVTPFIRKDWLDNLGLKIPTSYEELKKVAIAFTNDDPDQNGKKDTYGLAIGENINPDFNMGTYWDTNAWYHQNEDGDFIPGIISEGRKELISFFADLYANGAMTKDFAVLNWQDTNAEFYSGKAGIFIGGVAGMSEPYLEGLLEINPEAELVAIPPFEAPDGSIGFTMGTGNSGILALNAKMADDEGKIYRALELVDFGKKFYTQDQMNPQNADFDFFWGKEGTGYNMEDGIPVRVPDFSSAGLAPSTYFLDNRGHLPEGAKVRYADDYNLEPMKNLIDSLQNMFESNKLYVNPSNGIISKAEQEMGIDLMQFVINEQAKMIAGQRPISDWDKLVQEYLKRGGDKIIKEMNEGIKAKGKVDKEWK</sequence>
<dbReference type="Pfam" id="PF13416">
    <property type="entry name" value="SBP_bac_8"/>
    <property type="match status" value="1"/>
</dbReference>
<gene>
    <name evidence="8" type="ORF">KHA94_15530</name>
</gene>
<feature type="compositionally biased region" description="Basic and acidic residues" evidence="6">
    <location>
        <begin position="31"/>
        <end position="47"/>
    </location>
</feature>
<feature type="chain" id="PRO_5047133403" evidence="7">
    <location>
        <begin position="21"/>
        <end position="538"/>
    </location>
</feature>
<organism evidence="8 9">
    <name type="scientific">Cytobacillus citreus</name>
    <dbReference type="NCBI Taxonomy" id="2833586"/>
    <lineage>
        <taxon>Bacteria</taxon>
        <taxon>Bacillati</taxon>
        <taxon>Bacillota</taxon>
        <taxon>Bacilli</taxon>
        <taxon>Bacillales</taxon>
        <taxon>Bacillaceae</taxon>
        <taxon>Cytobacillus</taxon>
    </lineage>
</organism>
<comment type="caution">
    <text evidence="8">The sequence shown here is derived from an EMBL/GenBank/DDBJ whole genome shotgun (WGS) entry which is preliminary data.</text>
</comment>
<keyword evidence="9" id="KW-1185">Reference proteome</keyword>
<dbReference type="EMBL" id="JAGYPM010000003">
    <property type="protein sequence ID" value="MBS4191600.1"/>
    <property type="molecule type" value="Genomic_DNA"/>
</dbReference>
<proteinExistence type="predicted"/>
<evidence type="ECO:0000256" key="6">
    <source>
        <dbReference type="SAM" id="MobiDB-lite"/>
    </source>
</evidence>
<keyword evidence="3" id="KW-0472">Membrane</keyword>
<evidence type="ECO:0000313" key="9">
    <source>
        <dbReference type="Proteomes" id="UP000681027"/>
    </source>
</evidence>
<evidence type="ECO:0000256" key="3">
    <source>
        <dbReference type="ARBA" id="ARBA00023136"/>
    </source>
</evidence>
<dbReference type="Proteomes" id="UP000681027">
    <property type="component" value="Unassembled WGS sequence"/>
</dbReference>
<dbReference type="InterPro" id="IPR006059">
    <property type="entry name" value="SBP"/>
</dbReference>
<evidence type="ECO:0000313" key="8">
    <source>
        <dbReference type="EMBL" id="MBS4191600.1"/>
    </source>
</evidence>